<dbReference type="PANTHER" id="PTHR23502:SF64">
    <property type="entry name" value="TRANSPORTER, PUTATIVE (AFU_ORTHOLOGUE AFUA_3G11760)-RELATED"/>
    <property type="match status" value="1"/>
</dbReference>
<feature type="transmembrane region" description="Helical" evidence="5">
    <location>
        <begin position="180"/>
        <end position="199"/>
    </location>
</feature>
<dbReference type="Gene3D" id="1.20.1250.20">
    <property type="entry name" value="MFS general substrate transporter like domains"/>
    <property type="match status" value="1"/>
</dbReference>
<comment type="subcellular location">
    <subcellularLocation>
        <location evidence="1">Membrane</location>
        <topology evidence="1">Multi-pass membrane protein</topology>
    </subcellularLocation>
</comment>
<comment type="caution">
    <text evidence="7">The sequence shown here is derived from an EMBL/GenBank/DDBJ whole genome shotgun (WGS) entry which is preliminary data.</text>
</comment>
<evidence type="ECO:0000259" key="6">
    <source>
        <dbReference type="PROSITE" id="PS50850"/>
    </source>
</evidence>
<dbReference type="Pfam" id="PF07690">
    <property type="entry name" value="MFS_1"/>
    <property type="match status" value="1"/>
</dbReference>
<feature type="domain" description="Major facilitator superfamily (MFS) profile" evidence="6">
    <location>
        <begin position="25"/>
        <end position="440"/>
    </location>
</feature>
<evidence type="ECO:0000313" key="8">
    <source>
        <dbReference type="Proteomes" id="UP000629468"/>
    </source>
</evidence>
<dbReference type="Proteomes" id="UP000629468">
    <property type="component" value="Unassembled WGS sequence"/>
</dbReference>
<keyword evidence="2 5" id="KW-0812">Transmembrane</keyword>
<dbReference type="PROSITE" id="PS50850">
    <property type="entry name" value="MFS"/>
    <property type="match status" value="1"/>
</dbReference>
<reference evidence="7 8" key="1">
    <citation type="journal article" name="Sci. Rep.">
        <title>Telomere-to-telomere assembled and centromere annotated genomes of the two main subspecies of the button mushroom Agaricus bisporus reveal especially polymorphic chromosome ends.</title>
        <authorList>
            <person name="Sonnenberg A.S.M."/>
            <person name="Sedaghat-Telgerd N."/>
            <person name="Lavrijssen B."/>
            <person name="Ohm R.A."/>
            <person name="Hendrickx P.M."/>
            <person name="Scholtmeijer K."/>
            <person name="Baars J.J.P."/>
            <person name="van Peer A."/>
        </authorList>
    </citation>
    <scope>NUCLEOTIDE SEQUENCE [LARGE SCALE GENOMIC DNA]</scope>
    <source>
        <strain evidence="7 8">H119_p4</strain>
    </source>
</reference>
<dbReference type="InterPro" id="IPR011701">
    <property type="entry name" value="MFS"/>
</dbReference>
<evidence type="ECO:0000256" key="5">
    <source>
        <dbReference type="SAM" id="Phobius"/>
    </source>
</evidence>
<feature type="transmembrane region" description="Helical" evidence="5">
    <location>
        <begin position="24"/>
        <end position="48"/>
    </location>
</feature>
<evidence type="ECO:0000256" key="1">
    <source>
        <dbReference type="ARBA" id="ARBA00004141"/>
    </source>
</evidence>
<feature type="transmembrane region" description="Helical" evidence="5">
    <location>
        <begin position="153"/>
        <end position="174"/>
    </location>
</feature>
<feature type="transmembrane region" description="Helical" evidence="5">
    <location>
        <begin position="352"/>
        <end position="376"/>
    </location>
</feature>
<evidence type="ECO:0000256" key="4">
    <source>
        <dbReference type="ARBA" id="ARBA00023136"/>
    </source>
</evidence>
<accession>A0A8H7KIA8</accession>
<sequence>MTNEETPLLHTDVYDRFSPQKKRLLSTIVIWGGLVAFFTSSTFVPSIPQISRDLDTTGEVVGYAVSVYTFAASVGGLVGSRYAKFYGRRPVYLCGFPLMVIASLAVARASTVSQLLVWRGIQGIGAAPNYPLGAGVIGDIYRLEERGTALGTYFGFTFLGIALGPSLGGIIAHYWSWRAIHYLLACFGCAAFVFLFILFPETSHPGTRGMDEYARSGKALPKWRPCLLNPFSQLLLLRSPNILAVAISGAVTVITDLALLVPFAYTIGKRYGIDNEALIGLCFLPLGIGNALGAPLSGRLSDKVVIKYKEMRGYWYPEDRLRAAFFGAFLPFPILASALITKYVSGPIGLTLNLVCLFISGIGCDLVMTPGGAYVVDVMQANSAGATAAVNSFRWMLTSFQTAMLLPMINTYGHLVTNSVISLLVVFGFMLTALTIAYGKSMRAFVDVGYPAT</sequence>
<dbReference type="GO" id="GO:0022857">
    <property type="term" value="F:transmembrane transporter activity"/>
    <property type="evidence" value="ECO:0007669"/>
    <property type="project" value="InterPro"/>
</dbReference>
<dbReference type="SUPFAM" id="SSF103473">
    <property type="entry name" value="MFS general substrate transporter"/>
    <property type="match status" value="1"/>
</dbReference>
<dbReference type="GO" id="GO:0005886">
    <property type="term" value="C:plasma membrane"/>
    <property type="evidence" value="ECO:0007669"/>
    <property type="project" value="TreeGrafter"/>
</dbReference>
<name>A0A8H7KIA8_AGABI</name>
<dbReference type="PRINTS" id="PR01036">
    <property type="entry name" value="TCRTETB"/>
</dbReference>
<feature type="transmembrane region" description="Helical" evidence="5">
    <location>
        <begin position="60"/>
        <end position="79"/>
    </location>
</feature>
<proteinExistence type="predicted"/>
<feature type="transmembrane region" description="Helical" evidence="5">
    <location>
        <begin position="242"/>
        <end position="265"/>
    </location>
</feature>
<feature type="transmembrane region" description="Helical" evidence="5">
    <location>
        <begin position="91"/>
        <end position="109"/>
    </location>
</feature>
<evidence type="ECO:0000256" key="2">
    <source>
        <dbReference type="ARBA" id="ARBA00022692"/>
    </source>
</evidence>
<dbReference type="InterPro" id="IPR020846">
    <property type="entry name" value="MFS_dom"/>
</dbReference>
<dbReference type="AlphaFoldDB" id="A0A8H7KIA8"/>
<dbReference type="PANTHER" id="PTHR23502">
    <property type="entry name" value="MAJOR FACILITATOR SUPERFAMILY"/>
    <property type="match status" value="1"/>
</dbReference>
<dbReference type="InterPro" id="IPR036259">
    <property type="entry name" value="MFS_trans_sf"/>
</dbReference>
<feature type="transmembrane region" description="Helical" evidence="5">
    <location>
        <begin position="321"/>
        <end position="340"/>
    </location>
</feature>
<evidence type="ECO:0000313" key="7">
    <source>
        <dbReference type="EMBL" id="KAF7777713.1"/>
    </source>
</evidence>
<gene>
    <name evidence="7" type="ORF">Agabi119p4_3785</name>
</gene>
<organism evidence="7 8">
    <name type="scientific">Agaricus bisporus var. burnettii</name>
    <dbReference type="NCBI Taxonomy" id="192524"/>
    <lineage>
        <taxon>Eukaryota</taxon>
        <taxon>Fungi</taxon>
        <taxon>Dikarya</taxon>
        <taxon>Basidiomycota</taxon>
        <taxon>Agaricomycotina</taxon>
        <taxon>Agaricomycetes</taxon>
        <taxon>Agaricomycetidae</taxon>
        <taxon>Agaricales</taxon>
        <taxon>Agaricineae</taxon>
        <taxon>Agaricaceae</taxon>
        <taxon>Agaricus</taxon>
    </lineage>
</organism>
<feature type="transmembrane region" description="Helical" evidence="5">
    <location>
        <begin position="277"/>
        <end position="300"/>
    </location>
</feature>
<keyword evidence="3 5" id="KW-1133">Transmembrane helix</keyword>
<protein>
    <recommendedName>
        <fullName evidence="6">Major facilitator superfamily (MFS) profile domain-containing protein</fullName>
    </recommendedName>
</protein>
<evidence type="ECO:0000256" key="3">
    <source>
        <dbReference type="ARBA" id="ARBA00022989"/>
    </source>
</evidence>
<keyword evidence="4 5" id="KW-0472">Membrane</keyword>
<feature type="transmembrane region" description="Helical" evidence="5">
    <location>
        <begin position="415"/>
        <end position="438"/>
    </location>
</feature>
<dbReference type="EMBL" id="JABXXO010000005">
    <property type="protein sequence ID" value="KAF7777713.1"/>
    <property type="molecule type" value="Genomic_DNA"/>
</dbReference>